<reference evidence="3" key="1">
    <citation type="submission" date="2024-04" db="EMBL/GenBank/DDBJ databases">
        <authorList>
            <consortium name="Molecular Ecology Group"/>
        </authorList>
    </citation>
    <scope>NUCLEOTIDE SEQUENCE</scope>
</reference>
<sequence>MAKRRTFNRLFKRYSKNRSNDFIDSEFLNPDTNIIGEEQTHWWDNLDENMSSRQSLIHNNKNETPKLGLNSQLESDNNASPWWKHLESSDNEGTSSRQNLSAVIIKTNVLQTSTSDSEKELNLKKRRVSLRVASRKSGSNAFLNALNDTEVAVPLKWRMKQTKYSNLHSNLDREDSGRKSHENNEHSSDFSLSPNIVKVKSNIFKRQRGGGAGDQNVFQDVLIEGDGSNVRRKSVIFEKKSSKRSMHQNIDANKDYTDDQRKVIKQLSQTLPLENNKAGPSNLSTSKVVLENTAASDINKTVEDSDENDIEISNQKRFKFKSHLMQRARRSMGNNNFEDVLAENRDINLSEHNQDEEIDRRSIGNNNFEDVLAENRDINLSEHNQDKEIDRRSIGNNNFEDVLAENRDINLSKHNQDKEIDRRSIGNNNFEDVLAENRDINLSKHNLSQKRAKKIDSPSKSPLTTNLLSSPSRKSINRSKKKIDVTHERVFTSSPIRRSPRSLKAAKKHSLDTSAQVQDNIERSTAIDAPSTSNVRNLPTFQAVNAENFEKIKADLDRLKIREMAAMKMDAEKKESALKAKNVKLLGATRKKPMKKANPPKVVDKAYLVNGKVYKPPRLPRPKHWATDHLYKFLWKCMEPKYQLSTRVRSEKFVLQLAKIVSFVEHRKKYENYKSELEALMKEMARLNIINTRNDFHHFCQDFMPYEFRVKVIPMLLPGNKQNIPFEPEKLNIPLLEQT</sequence>
<feature type="region of interest" description="Disordered" evidence="2">
    <location>
        <begin position="166"/>
        <end position="192"/>
    </location>
</feature>
<feature type="coiled-coil region" evidence="1">
    <location>
        <begin position="663"/>
        <end position="690"/>
    </location>
</feature>
<organism evidence="3 4">
    <name type="scientific">Lasius platythorax</name>
    <dbReference type="NCBI Taxonomy" id="488582"/>
    <lineage>
        <taxon>Eukaryota</taxon>
        <taxon>Metazoa</taxon>
        <taxon>Ecdysozoa</taxon>
        <taxon>Arthropoda</taxon>
        <taxon>Hexapoda</taxon>
        <taxon>Insecta</taxon>
        <taxon>Pterygota</taxon>
        <taxon>Neoptera</taxon>
        <taxon>Endopterygota</taxon>
        <taxon>Hymenoptera</taxon>
        <taxon>Apocrita</taxon>
        <taxon>Aculeata</taxon>
        <taxon>Formicoidea</taxon>
        <taxon>Formicidae</taxon>
        <taxon>Formicinae</taxon>
        <taxon>Lasius</taxon>
        <taxon>Lasius</taxon>
    </lineage>
</organism>
<evidence type="ECO:0000256" key="1">
    <source>
        <dbReference type="SAM" id="Coils"/>
    </source>
</evidence>
<protein>
    <submittedName>
        <fullName evidence="3">Uncharacterized protein</fullName>
    </submittedName>
</protein>
<feature type="region of interest" description="Disordered" evidence="2">
    <location>
        <begin position="444"/>
        <end position="516"/>
    </location>
</feature>
<name>A0AAV2NT03_9HYME</name>
<evidence type="ECO:0000256" key="2">
    <source>
        <dbReference type="SAM" id="MobiDB-lite"/>
    </source>
</evidence>
<keyword evidence="1" id="KW-0175">Coiled coil</keyword>
<gene>
    <name evidence="3" type="ORF">LPLAT_LOCUS8069</name>
</gene>
<evidence type="ECO:0000313" key="4">
    <source>
        <dbReference type="Proteomes" id="UP001497644"/>
    </source>
</evidence>
<keyword evidence="4" id="KW-1185">Reference proteome</keyword>
<dbReference type="AlphaFoldDB" id="A0AAV2NT03"/>
<evidence type="ECO:0000313" key="3">
    <source>
        <dbReference type="EMBL" id="CAL1682212.1"/>
    </source>
</evidence>
<proteinExistence type="predicted"/>
<dbReference type="EMBL" id="OZ034826">
    <property type="protein sequence ID" value="CAL1682212.1"/>
    <property type="molecule type" value="Genomic_DNA"/>
</dbReference>
<feature type="compositionally biased region" description="Low complexity" evidence="2">
    <location>
        <begin position="458"/>
        <end position="474"/>
    </location>
</feature>
<accession>A0AAV2NT03</accession>
<dbReference type="Proteomes" id="UP001497644">
    <property type="component" value="Chromosome 3"/>
</dbReference>
<feature type="compositionally biased region" description="Basic and acidic residues" evidence="2">
    <location>
        <begin position="170"/>
        <end position="188"/>
    </location>
</feature>
<feature type="compositionally biased region" description="Basic residues" evidence="2">
    <location>
        <begin position="498"/>
        <end position="508"/>
    </location>
</feature>